<dbReference type="EMBL" id="DTPI01000020">
    <property type="protein sequence ID" value="HGE66048.1"/>
    <property type="molecule type" value="Genomic_DNA"/>
</dbReference>
<feature type="transmembrane region" description="Helical" evidence="1">
    <location>
        <begin position="199"/>
        <end position="221"/>
    </location>
</feature>
<gene>
    <name evidence="5" type="ORF">ENL48_01660</name>
    <name evidence="4" type="ORF">ENT89_01210</name>
    <name evidence="3" type="ORF">ENX77_02810</name>
</gene>
<dbReference type="SUPFAM" id="SSF103481">
    <property type="entry name" value="Multidrug resistance efflux transporter EmrE"/>
    <property type="match status" value="2"/>
</dbReference>
<keyword evidence="1" id="KW-1133">Transmembrane helix</keyword>
<dbReference type="EMBL" id="DRUC01000030">
    <property type="protein sequence ID" value="HHF47934.1"/>
    <property type="molecule type" value="Genomic_DNA"/>
</dbReference>
<comment type="caution">
    <text evidence="4">The sequence shown here is derived from an EMBL/GenBank/DDBJ whole genome shotgun (WGS) entry which is preliminary data.</text>
</comment>
<proteinExistence type="predicted"/>
<dbReference type="Pfam" id="PF00892">
    <property type="entry name" value="EamA"/>
    <property type="match status" value="2"/>
</dbReference>
<dbReference type="InterPro" id="IPR037185">
    <property type="entry name" value="EmrE-like"/>
</dbReference>
<dbReference type="InterPro" id="IPR000620">
    <property type="entry name" value="EamA_dom"/>
</dbReference>
<feature type="transmembrane region" description="Helical" evidence="1">
    <location>
        <begin position="167"/>
        <end position="187"/>
    </location>
</feature>
<dbReference type="GO" id="GO:0016020">
    <property type="term" value="C:membrane"/>
    <property type="evidence" value="ECO:0007669"/>
    <property type="project" value="InterPro"/>
</dbReference>
<sequence>MLGVALAVISSVCWGVGGVIFKLGLRNVNEYSGNLIRSTFASLYLLPFVIYYGVEKITPLLLLVLFVSTFFSFFLGDLLYFNALKTSPVSYVLPLAATYPIFVALMDNIIYGVEITPNIVLASLTTLLAIVVIPKGGGKFTLKSFTAVFASLSWAVAIVTLDYLTRYFSPINLAFLRLVMNSAMLFVVTRSISFERDTIIYMGIIGGMLSVVGILSFITAVKIMGSHLVTPISATSPVMGAIVGKILLREKITLRHIIAMILVFLSALLVSYFG</sequence>
<organism evidence="4">
    <name type="scientific">Geoglobus ahangari</name>
    <dbReference type="NCBI Taxonomy" id="113653"/>
    <lineage>
        <taxon>Archaea</taxon>
        <taxon>Methanobacteriati</taxon>
        <taxon>Methanobacteriota</taxon>
        <taxon>Archaeoglobi</taxon>
        <taxon>Archaeoglobales</taxon>
        <taxon>Archaeoglobaceae</taxon>
        <taxon>Geoglobus</taxon>
    </lineage>
</organism>
<evidence type="ECO:0000313" key="3">
    <source>
        <dbReference type="EMBL" id="HGE66048.1"/>
    </source>
</evidence>
<reference evidence="4" key="1">
    <citation type="journal article" date="2020" name="mSystems">
        <title>Genome- and Community-Level Interaction Insights into Carbon Utilization and Element Cycling Functions of Hydrothermarchaeota in Hydrothermal Sediment.</title>
        <authorList>
            <person name="Zhou Z."/>
            <person name="Liu Y."/>
            <person name="Xu W."/>
            <person name="Pan J."/>
            <person name="Luo Z.H."/>
            <person name="Li M."/>
        </authorList>
    </citation>
    <scope>NUCLEOTIDE SEQUENCE [LARGE SCALE GENOMIC DNA]</scope>
    <source>
        <strain evidence="5">SpSt-10</strain>
        <strain evidence="4">SpSt-62</strain>
        <strain evidence="3">SpSt-97</strain>
    </source>
</reference>
<keyword evidence="1" id="KW-0472">Membrane</keyword>
<feature type="transmembrane region" description="Helical" evidence="1">
    <location>
        <begin position="35"/>
        <end position="54"/>
    </location>
</feature>
<dbReference type="AlphaFoldDB" id="A0A7C4S4Z8"/>
<evidence type="ECO:0000256" key="1">
    <source>
        <dbReference type="SAM" id="Phobius"/>
    </source>
</evidence>
<evidence type="ECO:0000313" key="5">
    <source>
        <dbReference type="EMBL" id="HHF47934.1"/>
    </source>
</evidence>
<feature type="domain" description="EamA" evidence="2">
    <location>
        <begin position="2"/>
        <end position="133"/>
    </location>
</feature>
<evidence type="ECO:0000259" key="2">
    <source>
        <dbReference type="Pfam" id="PF00892"/>
    </source>
</evidence>
<evidence type="ECO:0000313" key="4">
    <source>
        <dbReference type="EMBL" id="HGU58831.1"/>
    </source>
</evidence>
<accession>A0A7C4S4Z8</accession>
<feature type="transmembrane region" description="Helical" evidence="1">
    <location>
        <begin position="254"/>
        <end position="273"/>
    </location>
</feature>
<protein>
    <submittedName>
        <fullName evidence="4">DMT family transporter</fullName>
    </submittedName>
</protein>
<feature type="domain" description="EamA" evidence="2">
    <location>
        <begin position="145"/>
        <end position="271"/>
    </location>
</feature>
<feature type="transmembrane region" description="Helical" evidence="1">
    <location>
        <begin position="6"/>
        <end position="23"/>
    </location>
</feature>
<name>A0A7C4S4Z8_9EURY</name>
<feature type="transmembrane region" description="Helical" evidence="1">
    <location>
        <begin position="60"/>
        <end position="81"/>
    </location>
</feature>
<keyword evidence="1" id="KW-0812">Transmembrane</keyword>
<feature type="transmembrane region" description="Helical" evidence="1">
    <location>
        <begin position="140"/>
        <end position="161"/>
    </location>
</feature>
<feature type="transmembrane region" description="Helical" evidence="1">
    <location>
        <begin position="88"/>
        <end position="109"/>
    </location>
</feature>
<feature type="transmembrane region" description="Helical" evidence="1">
    <location>
        <begin position="115"/>
        <end position="133"/>
    </location>
</feature>
<feature type="transmembrane region" description="Helical" evidence="1">
    <location>
        <begin position="227"/>
        <end position="247"/>
    </location>
</feature>
<dbReference type="EMBL" id="DTAK01000008">
    <property type="protein sequence ID" value="HGU58831.1"/>
    <property type="molecule type" value="Genomic_DNA"/>
</dbReference>
<dbReference type="PANTHER" id="PTHR22911">
    <property type="entry name" value="ACYL-MALONYL CONDENSING ENZYME-RELATED"/>
    <property type="match status" value="1"/>
</dbReference>